<evidence type="ECO:0000313" key="1">
    <source>
        <dbReference type="EMBL" id="KAH7945421.1"/>
    </source>
</evidence>
<sequence length="177" mass="19840">MCPSDAGNRFVCDCRLAWMQRLQKASRSDSLRRELRHVKCRFKEPSASPNGSSLRSGTAVTALSLKELGCPEEHVLPPWQSGKMLDRHGNAAKAVPTTSESLVAVNDADGRQRYGERQFPVRYRRIEVNAVEWAITHQRAAPGNREKNCAAASCCFMYEAWLPLLLYFSTTLAQAVR</sequence>
<reference evidence="1" key="1">
    <citation type="submission" date="2020-05" db="EMBL/GenBank/DDBJ databases">
        <title>Large-scale comparative analyses of tick genomes elucidate their genetic diversity and vector capacities.</title>
        <authorList>
            <person name="Jia N."/>
            <person name="Wang J."/>
            <person name="Shi W."/>
            <person name="Du L."/>
            <person name="Sun Y."/>
            <person name="Zhan W."/>
            <person name="Jiang J."/>
            <person name="Wang Q."/>
            <person name="Zhang B."/>
            <person name="Ji P."/>
            <person name="Sakyi L.B."/>
            <person name="Cui X."/>
            <person name="Yuan T."/>
            <person name="Jiang B."/>
            <person name="Yang W."/>
            <person name="Lam T.T.-Y."/>
            <person name="Chang Q."/>
            <person name="Ding S."/>
            <person name="Wang X."/>
            <person name="Zhu J."/>
            <person name="Ruan X."/>
            <person name="Zhao L."/>
            <person name="Wei J."/>
            <person name="Que T."/>
            <person name="Du C."/>
            <person name="Cheng J."/>
            <person name="Dai P."/>
            <person name="Han X."/>
            <person name="Huang E."/>
            <person name="Gao Y."/>
            <person name="Liu J."/>
            <person name="Shao H."/>
            <person name="Ye R."/>
            <person name="Li L."/>
            <person name="Wei W."/>
            <person name="Wang X."/>
            <person name="Wang C."/>
            <person name="Yang T."/>
            <person name="Huo Q."/>
            <person name="Li W."/>
            <person name="Guo W."/>
            <person name="Chen H."/>
            <person name="Zhou L."/>
            <person name="Ni X."/>
            <person name="Tian J."/>
            <person name="Zhou Y."/>
            <person name="Sheng Y."/>
            <person name="Liu T."/>
            <person name="Pan Y."/>
            <person name="Xia L."/>
            <person name="Li J."/>
            <person name="Zhao F."/>
            <person name="Cao W."/>
        </authorList>
    </citation>
    <scope>NUCLEOTIDE SEQUENCE</scope>
    <source>
        <strain evidence="1">Dsil-2018</strain>
    </source>
</reference>
<dbReference type="EMBL" id="CM023475">
    <property type="protein sequence ID" value="KAH7945421.1"/>
    <property type="molecule type" value="Genomic_DNA"/>
</dbReference>
<name>A0ACB8CKC2_DERSI</name>
<protein>
    <submittedName>
        <fullName evidence="1">Uncharacterized protein</fullName>
    </submittedName>
</protein>
<comment type="caution">
    <text evidence="1">The sequence shown here is derived from an EMBL/GenBank/DDBJ whole genome shotgun (WGS) entry which is preliminary data.</text>
</comment>
<evidence type="ECO:0000313" key="2">
    <source>
        <dbReference type="Proteomes" id="UP000821865"/>
    </source>
</evidence>
<dbReference type="Proteomes" id="UP000821865">
    <property type="component" value="Chromosome 6"/>
</dbReference>
<accession>A0ACB8CKC2</accession>
<keyword evidence="2" id="KW-1185">Reference proteome</keyword>
<gene>
    <name evidence="1" type="ORF">HPB49_010824</name>
</gene>
<organism evidence="1 2">
    <name type="scientific">Dermacentor silvarum</name>
    <name type="common">Tick</name>
    <dbReference type="NCBI Taxonomy" id="543639"/>
    <lineage>
        <taxon>Eukaryota</taxon>
        <taxon>Metazoa</taxon>
        <taxon>Ecdysozoa</taxon>
        <taxon>Arthropoda</taxon>
        <taxon>Chelicerata</taxon>
        <taxon>Arachnida</taxon>
        <taxon>Acari</taxon>
        <taxon>Parasitiformes</taxon>
        <taxon>Ixodida</taxon>
        <taxon>Ixodoidea</taxon>
        <taxon>Ixodidae</taxon>
        <taxon>Rhipicephalinae</taxon>
        <taxon>Dermacentor</taxon>
    </lineage>
</organism>
<proteinExistence type="predicted"/>